<comment type="caution">
    <text evidence="1">The sequence shown here is derived from an EMBL/GenBank/DDBJ whole genome shotgun (WGS) entry which is preliminary data.</text>
</comment>
<dbReference type="AlphaFoldDB" id="A0AAE0XFB8"/>
<dbReference type="EMBL" id="JAULSO010000001">
    <property type="protein sequence ID" value="KAK3692402.1"/>
    <property type="molecule type" value="Genomic_DNA"/>
</dbReference>
<organism evidence="1 2">
    <name type="scientific">Podospora appendiculata</name>
    <dbReference type="NCBI Taxonomy" id="314037"/>
    <lineage>
        <taxon>Eukaryota</taxon>
        <taxon>Fungi</taxon>
        <taxon>Dikarya</taxon>
        <taxon>Ascomycota</taxon>
        <taxon>Pezizomycotina</taxon>
        <taxon>Sordariomycetes</taxon>
        <taxon>Sordariomycetidae</taxon>
        <taxon>Sordariales</taxon>
        <taxon>Podosporaceae</taxon>
        <taxon>Podospora</taxon>
    </lineage>
</organism>
<reference evidence="1" key="2">
    <citation type="submission" date="2023-06" db="EMBL/GenBank/DDBJ databases">
        <authorList>
            <consortium name="Lawrence Berkeley National Laboratory"/>
            <person name="Haridas S."/>
            <person name="Hensen N."/>
            <person name="Bonometti L."/>
            <person name="Westerberg I."/>
            <person name="Brannstrom I.O."/>
            <person name="Guillou S."/>
            <person name="Cros-Aarteil S."/>
            <person name="Calhoun S."/>
            <person name="Kuo A."/>
            <person name="Mondo S."/>
            <person name="Pangilinan J."/>
            <person name="Riley R."/>
            <person name="Labutti K."/>
            <person name="Andreopoulos B."/>
            <person name="Lipzen A."/>
            <person name="Chen C."/>
            <person name="Yanf M."/>
            <person name="Daum C."/>
            <person name="Ng V."/>
            <person name="Clum A."/>
            <person name="Steindorff A."/>
            <person name="Ohm R."/>
            <person name="Martin F."/>
            <person name="Silar P."/>
            <person name="Natvig D."/>
            <person name="Lalanne C."/>
            <person name="Gautier V."/>
            <person name="Ament-Velasquez S.L."/>
            <person name="Kruys A."/>
            <person name="Hutchinson M.I."/>
            <person name="Powell A.J."/>
            <person name="Barry K."/>
            <person name="Miller A.N."/>
            <person name="Grigoriev I.V."/>
            <person name="Debuchy R."/>
            <person name="Gladieux P."/>
            <person name="Thoren M.H."/>
            <person name="Johannesson H."/>
        </authorList>
    </citation>
    <scope>NUCLEOTIDE SEQUENCE</scope>
    <source>
        <strain evidence="1">CBS 314.62</strain>
    </source>
</reference>
<sequence length="315" mass="34447">MLGGWRVGNATTRTDPTATCLDCLWVLGGTAVDWHGDGAHHCTQETRCDIGEPPRWGDGWMDIVRFPGLGSGVVSSPSSPERNRGVCETVARYPVGHRSVVLADRCWIALSVFNKIHYHERARCGCTWKMGVGCPGMGVWAGGHGPRAVELLKGPVLTGRYTSVSAHRLVWCVDGVPIQSRIEGWTQTDSLPRPRDDQKTAEREGRCWTSQGRYCVRLWCNCPASYCCVPRPRHAGGRSRRGPPRAVGVGPSLTNRIRWLNWWAAEAIPRAACAFDRIVFVAAGAVRCSTRYSAAGVGEEVPGSTIHSRFGSPLE</sequence>
<reference evidence="1" key="1">
    <citation type="journal article" date="2023" name="Mol. Phylogenet. Evol.">
        <title>Genome-scale phylogeny and comparative genomics of the fungal order Sordariales.</title>
        <authorList>
            <person name="Hensen N."/>
            <person name="Bonometti L."/>
            <person name="Westerberg I."/>
            <person name="Brannstrom I.O."/>
            <person name="Guillou S."/>
            <person name="Cros-Aarteil S."/>
            <person name="Calhoun S."/>
            <person name="Haridas S."/>
            <person name="Kuo A."/>
            <person name="Mondo S."/>
            <person name="Pangilinan J."/>
            <person name="Riley R."/>
            <person name="LaButti K."/>
            <person name="Andreopoulos B."/>
            <person name="Lipzen A."/>
            <person name="Chen C."/>
            <person name="Yan M."/>
            <person name="Daum C."/>
            <person name="Ng V."/>
            <person name="Clum A."/>
            <person name="Steindorff A."/>
            <person name="Ohm R.A."/>
            <person name="Martin F."/>
            <person name="Silar P."/>
            <person name="Natvig D.O."/>
            <person name="Lalanne C."/>
            <person name="Gautier V."/>
            <person name="Ament-Velasquez S.L."/>
            <person name="Kruys A."/>
            <person name="Hutchinson M.I."/>
            <person name="Powell A.J."/>
            <person name="Barry K."/>
            <person name="Miller A.N."/>
            <person name="Grigoriev I.V."/>
            <person name="Debuchy R."/>
            <person name="Gladieux P."/>
            <person name="Hiltunen Thoren M."/>
            <person name="Johannesson H."/>
        </authorList>
    </citation>
    <scope>NUCLEOTIDE SEQUENCE</scope>
    <source>
        <strain evidence="1">CBS 314.62</strain>
    </source>
</reference>
<keyword evidence="2" id="KW-1185">Reference proteome</keyword>
<gene>
    <name evidence="1" type="ORF">B0T22DRAFT_12688</name>
</gene>
<proteinExistence type="predicted"/>
<protein>
    <submittedName>
        <fullName evidence="1">Uncharacterized protein</fullName>
    </submittedName>
</protein>
<accession>A0AAE0XFB8</accession>
<evidence type="ECO:0000313" key="1">
    <source>
        <dbReference type="EMBL" id="KAK3692402.1"/>
    </source>
</evidence>
<dbReference type="Proteomes" id="UP001270362">
    <property type="component" value="Unassembled WGS sequence"/>
</dbReference>
<evidence type="ECO:0000313" key="2">
    <source>
        <dbReference type="Proteomes" id="UP001270362"/>
    </source>
</evidence>
<name>A0AAE0XFB8_9PEZI</name>